<dbReference type="InterPro" id="IPR036188">
    <property type="entry name" value="FAD/NAD-bd_sf"/>
</dbReference>
<dbReference type="InterPro" id="IPR051209">
    <property type="entry name" value="FAD-bind_Monooxygenase_sf"/>
</dbReference>
<protein>
    <submittedName>
        <fullName evidence="1">Cation diffusion facilitator CzcD-associated flavoprotein CzcO</fullName>
    </submittedName>
</protein>
<dbReference type="Pfam" id="PF13738">
    <property type="entry name" value="Pyr_redox_3"/>
    <property type="match status" value="1"/>
</dbReference>
<dbReference type="AlphaFoldDB" id="A0A4R6RAB3"/>
<dbReference type="PANTHER" id="PTHR42877:SF4">
    <property type="entry name" value="FAD_NAD(P)-BINDING DOMAIN-CONTAINING PROTEIN-RELATED"/>
    <property type="match status" value="1"/>
</dbReference>
<accession>A0A4R6RAB3</accession>
<dbReference type="RefSeq" id="WP_133609067.1">
    <property type="nucleotide sequence ID" value="NZ_SNXW01000005.1"/>
</dbReference>
<reference evidence="1 2" key="1">
    <citation type="submission" date="2019-03" db="EMBL/GenBank/DDBJ databases">
        <title>Genomic Encyclopedia of Type Strains, Phase IV (KMG-IV): sequencing the most valuable type-strain genomes for metagenomic binning, comparative biology and taxonomic classification.</title>
        <authorList>
            <person name="Goeker M."/>
        </authorList>
    </citation>
    <scope>NUCLEOTIDE SEQUENCE [LARGE SCALE GENOMIC DNA]</scope>
    <source>
        <strain evidence="1 2">DSM 11901</strain>
    </source>
</reference>
<name>A0A4R6RAB3_9BURK</name>
<sequence>MSDPTRDPITPSTNVREVEVAIAGAGFGGLCMAIQLQKNGIHDFLILEKAKEVGGAWRDNHYPGAACDVQSHMYSYSFETQSDWSKRYAPWHEIQQYILDTVKKYKLRPHIHFNQEVVSAVFNEGTGRWVIKTAGGETLMARHWVLASGPLHVPAIPDIPGLKDFQGKVMHSAQWDHGYDLKGKRVASIGTGGSAIQYVPEIAPDVKQLHVFQRTPAWVIPRDERSYSAFRKWTFKTLPFTRTLHRWRCYWTNESRLWPILNPWMAKIGEAALKKFISYQVKDPALVKKLTPDYTLGCKRILISNKWYPAFNRANVELVTEAVREITPDGIVTKDGKERKLDCIILGTGFVVDPRIYMKSFELRGLRGHTVQEDWKVSPTSYYGITTANYPNMYQLVGPHTGLGHNSIVFMIEAQVNYIIECMKLVKQKGADYIDVKPEAMTRFLGEMTQALQGTVWSSGCKSWYQTADGINFAIWPKSTWRYWLETRKVNEADYVFGQCTGKALGTGAGKAQGSGAGIGALAGEQAMARMVQR</sequence>
<dbReference type="PANTHER" id="PTHR42877">
    <property type="entry name" value="L-ORNITHINE N(5)-MONOOXYGENASE-RELATED"/>
    <property type="match status" value="1"/>
</dbReference>
<gene>
    <name evidence="1" type="ORF">EV672_105210</name>
</gene>
<proteinExistence type="predicted"/>
<organism evidence="1 2">
    <name type="scientific">Aquabacterium commune</name>
    <dbReference type="NCBI Taxonomy" id="70586"/>
    <lineage>
        <taxon>Bacteria</taxon>
        <taxon>Pseudomonadati</taxon>
        <taxon>Pseudomonadota</taxon>
        <taxon>Betaproteobacteria</taxon>
        <taxon>Burkholderiales</taxon>
        <taxon>Aquabacterium</taxon>
    </lineage>
</organism>
<dbReference type="OrthoDB" id="9766402at2"/>
<dbReference type="EMBL" id="SNXW01000005">
    <property type="protein sequence ID" value="TDP83023.1"/>
    <property type="molecule type" value="Genomic_DNA"/>
</dbReference>
<evidence type="ECO:0000313" key="2">
    <source>
        <dbReference type="Proteomes" id="UP000294593"/>
    </source>
</evidence>
<dbReference type="Gene3D" id="3.50.50.60">
    <property type="entry name" value="FAD/NAD(P)-binding domain"/>
    <property type="match status" value="2"/>
</dbReference>
<comment type="caution">
    <text evidence="1">The sequence shown here is derived from an EMBL/GenBank/DDBJ whole genome shotgun (WGS) entry which is preliminary data.</text>
</comment>
<dbReference type="SUPFAM" id="SSF51905">
    <property type="entry name" value="FAD/NAD(P)-binding domain"/>
    <property type="match status" value="1"/>
</dbReference>
<keyword evidence="2" id="KW-1185">Reference proteome</keyword>
<evidence type="ECO:0000313" key="1">
    <source>
        <dbReference type="EMBL" id="TDP83023.1"/>
    </source>
</evidence>
<dbReference type="Proteomes" id="UP000294593">
    <property type="component" value="Unassembled WGS sequence"/>
</dbReference>